<evidence type="ECO:0000256" key="5">
    <source>
        <dbReference type="ARBA" id="ARBA00022970"/>
    </source>
</evidence>
<keyword evidence="5" id="KW-0029">Amino-acid transport</keyword>
<dbReference type="SUPFAM" id="SSF52540">
    <property type="entry name" value="P-loop containing nucleoside triphosphate hydrolases"/>
    <property type="match status" value="1"/>
</dbReference>
<reference evidence="7 8" key="1">
    <citation type="submission" date="2020-08" db="EMBL/GenBank/DDBJ databases">
        <title>Sequencing the genomes of 1000 actinobacteria strains.</title>
        <authorList>
            <person name="Klenk H.-P."/>
        </authorList>
    </citation>
    <scope>NUCLEOTIDE SEQUENCE [LARGE SCALE GENOMIC DNA]</scope>
    <source>
        <strain evidence="7 8">DSM 105369</strain>
    </source>
</reference>
<evidence type="ECO:0000256" key="1">
    <source>
        <dbReference type="ARBA" id="ARBA00005417"/>
    </source>
</evidence>
<protein>
    <submittedName>
        <fullName evidence="7">Branched-chain amino acid transport system ATP-binding protein</fullName>
    </submittedName>
</protein>
<dbReference type="InterPro" id="IPR017871">
    <property type="entry name" value="ABC_transporter-like_CS"/>
</dbReference>
<dbReference type="GO" id="GO:0015658">
    <property type="term" value="F:branched-chain amino acid transmembrane transporter activity"/>
    <property type="evidence" value="ECO:0007669"/>
    <property type="project" value="TreeGrafter"/>
</dbReference>
<evidence type="ECO:0000259" key="6">
    <source>
        <dbReference type="PROSITE" id="PS50893"/>
    </source>
</evidence>
<organism evidence="7 8">
    <name type="scientific">Flexivirga oryzae</name>
    <dbReference type="NCBI Taxonomy" id="1794944"/>
    <lineage>
        <taxon>Bacteria</taxon>
        <taxon>Bacillati</taxon>
        <taxon>Actinomycetota</taxon>
        <taxon>Actinomycetes</taxon>
        <taxon>Micrococcales</taxon>
        <taxon>Dermacoccaceae</taxon>
        <taxon>Flexivirga</taxon>
    </lineage>
</organism>
<evidence type="ECO:0000313" key="8">
    <source>
        <dbReference type="Proteomes" id="UP000559182"/>
    </source>
</evidence>
<keyword evidence="2" id="KW-0813">Transport</keyword>
<dbReference type="PANTHER" id="PTHR43820:SF2">
    <property type="entry name" value="ABC TRANSPORTER ATP-BINDING PROTEIN"/>
    <property type="match status" value="1"/>
</dbReference>
<keyword evidence="8" id="KW-1185">Reference proteome</keyword>
<proteinExistence type="inferred from homology"/>
<dbReference type="CDD" id="cd03224">
    <property type="entry name" value="ABC_TM1139_LivF_branched"/>
    <property type="match status" value="1"/>
</dbReference>
<dbReference type="Pfam" id="PF00005">
    <property type="entry name" value="ABC_tran"/>
    <property type="match status" value="1"/>
</dbReference>
<dbReference type="Gene3D" id="3.40.50.300">
    <property type="entry name" value="P-loop containing nucleotide triphosphate hydrolases"/>
    <property type="match status" value="1"/>
</dbReference>
<dbReference type="Proteomes" id="UP000559182">
    <property type="component" value="Unassembled WGS sequence"/>
</dbReference>
<dbReference type="SMART" id="SM00382">
    <property type="entry name" value="AAA"/>
    <property type="match status" value="1"/>
</dbReference>
<dbReference type="PANTHER" id="PTHR43820">
    <property type="entry name" value="HIGH-AFFINITY BRANCHED-CHAIN AMINO ACID TRANSPORT ATP-BINDING PROTEIN LIVF"/>
    <property type="match status" value="1"/>
</dbReference>
<dbReference type="PROSITE" id="PS00211">
    <property type="entry name" value="ABC_TRANSPORTER_1"/>
    <property type="match status" value="1"/>
</dbReference>
<evidence type="ECO:0000256" key="3">
    <source>
        <dbReference type="ARBA" id="ARBA00022741"/>
    </source>
</evidence>
<gene>
    <name evidence="7" type="ORF">FHU39_003863</name>
</gene>
<evidence type="ECO:0000256" key="4">
    <source>
        <dbReference type="ARBA" id="ARBA00022840"/>
    </source>
</evidence>
<comment type="caution">
    <text evidence="7">The sequence shown here is derived from an EMBL/GenBank/DDBJ whole genome shotgun (WGS) entry which is preliminary data.</text>
</comment>
<dbReference type="RefSeq" id="WP_183322258.1">
    <property type="nucleotide sequence ID" value="NZ_JACHVQ010000003.1"/>
</dbReference>
<dbReference type="GO" id="GO:0005524">
    <property type="term" value="F:ATP binding"/>
    <property type="evidence" value="ECO:0007669"/>
    <property type="project" value="UniProtKB-KW"/>
</dbReference>
<dbReference type="PROSITE" id="PS50893">
    <property type="entry name" value="ABC_TRANSPORTER_2"/>
    <property type="match status" value="1"/>
</dbReference>
<comment type="similarity">
    <text evidence="1">Belongs to the ABC transporter superfamily.</text>
</comment>
<dbReference type="GO" id="GO:0015807">
    <property type="term" value="P:L-amino acid transport"/>
    <property type="evidence" value="ECO:0007669"/>
    <property type="project" value="TreeGrafter"/>
</dbReference>
<dbReference type="EMBL" id="JACHVQ010000003">
    <property type="protein sequence ID" value="MBB2893832.1"/>
    <property type="molecule type" value="Genomic_DNA"/>
</dbReference>
<keyword evidence="4 7" id="KW-0067">ATP-binding</keyword>
<name>A0A839NHD1_9MICO</name>
<evidence type="ECO:0000313" key="7">
    <source>
        <dbReference type="EMBL" id="MBB2893832.1"/>
    </source>
</evidence>
<feature type="domain" description="ABC transporter" evidence="6">
    <location>
        <begin position="6"/>
        <end position="236"/>
    </location>
</feature>
<keyword evidence="3" id="KW-0547">Nucleotide-binding</keyword>
<dbReference type="InterPro" id="IPR003439">
    <property type="entry name" value="ABC_transporter-like_ATP-bd"/>
</dbReference>
<evidence type="ECO:0000256" key="2">
    <source>
        <dbReference type="ARBA" id="ARBA00022448"/>
    </source>
</evidence>
<dbReference type="InterPro" id="IPR052156">
    <property type="entry name" value="BCAA_Transport_ATP-bd_LivF"/>
</dbReference>
<dbReference type="GO" id="GO:0016887">
    <property type="term" value="F:ATP hydrolysis activity"/>
    <property type="evidence" value="ECO:0007669"/>
    <property type="project" value="InterPro"/>
</dbReference>
<dbReference type="InterPro" id="IPR027417">
    <property type="entry name" value="P-loop_NTPase"/>
</dbReference>
<sequence>MSTDALVLDDVTLTYGSATAVFGLSLTVGAGEAVGILGRNGAGKTTTLRGILGSGVRRKGSIRYFGEEIGGMRADQVARKGIGWVPDDRRIYTTLTVRENLLLASRERSGPAKEAVDEAVAAVPLVEKLLPRKGVQLSGGEQQAVAIARAVVGRPKVLLLDEPAEGLAPIIVESLQQSVIELSRSGMTILIAEQNLNFVLGATQRVCVLDSGREVLTCSSEEFGNSPELQNQHLAISLENHGKRR</sequence>
<accession>A0A839NHD1</accession>
<dbReference type="AlphaFoldDB" id="A0A839NHD1"/>
<dbReference type="InterPro" id="IPR003593">
    <property type="entry name" value="AAA+_ATPase"/>
</dbReference>